<keyword evidence="3" id="KW-1185">Reference proteome</keyword>
<feature type="transmembrane region" description="Helical" evidence="1">
    <location>
        <begin position="9"/>
        <end position="29"/>
    </location>
</feature>
<keyword evidence="1" id="KW-0812">Transmembrane</keyword>
<protein>
    <submittedName>
        <fullName evidence="2">Uncharacterized protein</fullName>
    </submittedName>
</protein>
<dbReference type="EMBL" id="MPIN01000007">
    <property type="protein sequence ID" value="OJH37671.1"/>
    <property type="molecule type" value="Genomic_DNA"/>
</dbReference>
<organism evidence="2 3">
    <name type="scientific">Cystobacter ferrugineus</name>
    <dbReference type="NCBI Taxonomy" id="83449"/>
    <lineage>
        <taxon>Bacteria</taxon>
        <taxon>Pseudomonadati</taxon>
        <taxon>Myxococcota</taxon>
        <taxon>Myxococcia</taxon>
        <taxon>Myxococcales</taxon>
        <taxon>Cystobacterineae</taxon>
        <taxon>Archangiaceae</taxon>
        <taxon>Cystobacter</taxon>
    </lineage>
</organism>
<proteinExistence type="predicted"/>
<dbReference type="AlphaFoldDB" id="A0A1L9B5Z4"/>
<sequence length="292" mass="31199">MEQDGSPGAIAPLIIVGAIALGAVVGAAVEHFSGGDPVAGVVEGAVGVGSLFLPGGIFWGGAAAGFLGSLVRQVRKGEEICWECALKAGAIGFGVDMALLGLGKIPGVRKLAAWLGRKLYQSPFVAWATRRFLGAKTKGMRWFRAIEWKGQFGERAAKWYCSQILGEKIVDTQFRRGAVERGFDFISYKGTGSNARLIINEVKLYSGEVPAQKFTTFGLGKGQQQVYNDAMDVARTRIEALPIDRLTKDTLLDQLEHNTATVRVIGGPGTTVARSTLDALERVTGMTVRTLP</sequence>
<comment type="caution">
    <text evidence="2">The sequence shown here is derived from an EMBL/GenBank/DDBJ whole genome shotgun (WGS) entry which is preliminary data.</text>
</comment>
<evidence type="ECO:0000256" key="1">
    <source>
        <dbReference type="SAM" id="Phobius"/>
    </source>
</evidence>
<evidence type="ECO:0000313" key="3">
    <source>
        <dbReference type="Proteomes" id="UP000182229"/>
    </source>
</evidence>
<reference evidence="2 3" key="2">
    <citation type="submission" date="2016-12" db="EMBL/GenBank/DDBJ databases">
        <title>Draft Genome Sequence of Cystobacter ferrugineus Strain Cbfe23.</title>
        <authorList>
            <person name="Akbar S."/>
            <person name="Dowd S.E."/>
            <person name="Stevens D.C."/>
        </authorList>
    </citation>
    <scope>NUCLEOTIDE SEQUENCE [LARGE SCALE GENOMIC DNA]</scope>
    <source>
        <strain evidence="2 3">Cbfe23</strain>
    </source>
</reference>
<keyword evidence="1" id="KW-0472">Membrane</keyword>
<dbReference type="Proteomes" id="UP000182229">
    <property type="component" value="Unassembled WGS sequence"/>
</dbReference>
<name>A0A1L9B5Z4_9BACT</name>
<feature type="transmembrane region" description="Helical" evidence="1">
    <location>
        <begin position="49"/>
        <end position="71"/>
    </location>
</feature>
<dbReference type="STRING" id="83449.BON30_26115"/>
<gene>
    <name evidence="2" type="ORF">BON30_26115</name>
</gene>
<reference evidence="3" key="1">
    <citation type="submission" date="2016-11" db="EMBL/GenBank/DDBJ databases">
        <authorList>
            <person name="Shukria A."/>
            <person name="Stevens D.C."/>
        </authorList>
    </citation>
    <scope>NUCLEOTIDE SEQUENCE [LARGE SCALE GENOMIC DNA]</scope>
    <source>
        <strain evidence="3">Cbfe23</strain>
    </source>
</reference>
<accession>A0A1L9B5Z4</accession>
<keyword evidence="1" id="KW-1133">Transmembrane helix</keyword>
<evidence type="ECO:0000313" key="2">
    <source>
        <dbReference type="EMBL" id="OJH37671.1"/>
    </source>
</evidence>
<dbReference type="RefSeq" id="WP_071901140.1">
    <property type="nucleotide sequence ID" value="NZ_MPIN01000007.1"/>
</dbReference>